<dbReference type="Proteomes" id="UP000828048">
    <property type="component" value="Chromosome 11"/>
</dbReference>
<gene>
    <name evidence="1" type="ORF">Vadar_031556</name>
</gene>
<accession>A0ACB7YS73</accession>
<name>A0ACB7YS73_9ERIC</name>
<protein>
    <submittedName>
        <fullName evidence="1">Uncharacterized protein</fullName>
    </submittedName>
</protein>
<sequence length="448" mass="49819">MVFTGGTRNTTAKSTAKKRRNKKPKNPLHHYDPQTLTHLLSLVASATSSAHSFLSHHDLRLLPSQTLLLESHLSSASTSLSSLLSLLPQIPFPLPLSPPPSLSSPPSSCWFHRFLSTTDNYDPRWVESFRMSKPSFSLLLRLLTPSLSSLSPPTPPNYALAAALFRLSHAASYKSLACRFNLDDSAAACRAFYTVCKAIIDRLGHLFEFKSDINRIVVGFGWISLPNCCGVLGFDQFQIDGDELLGEDGSLMVQALVDSEGRFLDVSAGWPSTMSPETMLRQSRLFSGVEESRELLDGPCFELSDGNSIPQYIMGDYCFPLLPWLLTPFVKSECSNGLNSSERAFNSVHREAMELVGTAFGRVRARWKLVSQRWKEECIESFPFIIVTCCLLHNFLIKCSEALPDVNVGDSEDQEVMNAFEGEVDDDGVRIRDALALHLYRENSSSRL</sequence>
<dbReference type="EMBL" id="CM037161">
    <property type="protein sequence ID" value="KAH7856009.1"/>
    <property type="molecule type" value="Genomic_DNA"/>
</dbReference>
<keyword evidence="2" id="KW-1185">Reference proteome</keyword>
<organism evidence="1 2">
    <name type="scientific">Vaccinium darrowii</name>
    <dbReference type="NCBI Taxonomy" id="229202"/>
    <lineage>
        <taxon>Eukaryota</taxon>
        <taxon>Viridiplantae</taxon>
        <taxon>Streptophyta</taxon>
        <taxon>Embryophyta</taxon>
        <taxon>Tracheophyta</taxon>
        <taxon>Spermatophyta</taxon>
        <taxon>Magnoliopsida</taxon>
        <taxon>eudicotyledons</taxon>
        <taxon>Gunneridae</taxon>
        <taxon>Pentapetalae</taxon>
        <taxon>asterids</taxon>
        <taxon>Ericales</taxon>
        <taxon>Ericaceae</taxon>
        <taxon>Vaccinioideae</taxon>
        <taxon>Vaccinieae</taxon>
        <taxon>Vaccinium</taxon>
    </lineage>
</organism>
<evidence type="ECO:0000313" key="2">
    <source>
        <dbReference type="Proteomes" id="UP000828048"/>
    </source>
</evidence>
<proteinExistence type="predicted"/>
<comment type="caution">
    <text evidence="1">The sequence shown here is derived from an EMBL/GenBank/DDBJ whole genome shotgun (WGS) entry which is preliminary data.</text>
</comment>
<evidence type="ECO:0000313" key="1">
    <source>
        <dbReference type="EMBL" id="KAH7856009.1"/>
    </source>
</evidence>
<reference evidence="1 2" key="1">
    <citation type="journal article" date="2021" name="Hortic Res">
        <title>High-quality reference genome and annotation aids understanding of berry development for evergreen blueberry (Vaccinium darrowii).</title>
        <authorList>
            <person name="Yu J."/>
            <person name="Hulse-Kemp A.M."/>
            <person name="Babiker E."/>
            <person name="Staton M."/>
        </authorList>
    </citation>
    <scope>NUCLEOTIDE SEQUENCE [LARGE SCALE GENOMIC DNA]</scope>
    <source>
        <strain evidence="2">cv. NJ 8807/NJ 8810</strain>
        <tissue evidence="1">Young leaf</tissue>
    </source>
</reference>